<comment type="catalytic activity">
    <reaction evidence="5">
        <text>Hydrolysis of proteins with broad specificity for peptide bonds, and a preference for a large uncharged residue in P1. Hydrolyzes peptide amides.</text>
        <dbReference type="EC" id="3.4.21.62"/>
    </reaction>
</comment>
<evidence type="ECO:0000256" key="4">
    <source>
        <dbReference type="ARBA" id="ARBA00022825"/>
    </source>
</evidence>
<protein>
    <recommendedName>
        <fullName evidence="6">subtilisin</fullName>
        <ecNumber evidence="6">3.4.21.62</ecNumber>
    </recommendedName>
</protein>
<dbReference type="Gene3D" id="3.40.50.200">
    <property type="entry name" value="Peptidase S8/S53 domain"/>
    <property type="match status" value="2"/>
</dbReference>
<evidence type="ECO:0000256" key="5">
    <source>
        <dbReference type="ARBA" id="ARBA00023529"/>
    </source>
</evidence>
<comment type="caution">
    <text evidence="9">The sequence shown here is derived from an EMBL/GenBank/DDBJ whole genome shotgun (WGS) entry which is preliminary data.</text>
</comment>
<dbReference type="Proteomes" id="UP000591131">
    <property type="component" value="Unassembled WGS sequence"/>
</dbReference>
<dbReference type="OrthoDB" id="531541at2759"/>
<feature type="domain" description="Peptidase S8/S53" evidence="8">
    <location>
        <begin position="73"/>
        <end position="147"/>
    </location>
</feature>
<dbReference type="EC" id="3.4.21.62" evidence="6"/>
<keyword evidence="3" id="KW-0378">Hydrolase</keyword>
<organism evidence="9 10">
    <name type="scientific">Perkinsus chesapeaki</name>
    <name type="common">Clam parasite</name>
    <name type="synonym">Perkinsus andrewsi</name>
    <dbReference type="NCBI Taxonomy" id="330153"/>
    <lineage>
        <taxon>Eukaryota</taxon>
        <taxon>Sar</taxon>
        <taxon>Alveolata</taxon>
        <taxon>Perkinsozoa</taxon>
        <taxon>Perkinsea</taxon>
        <taxon>Perkinsida</taxon>
        <taxon>Perkinsidae</taxon>
        <taxon>Perkinsus</taxon>
    </lineage>
</organism>
<evidence type="ECO:0000256" key="1">
    <source>
        <dbReference type="ARBA" id="ARBA00011073"/>
    </source>
</evidence>
<sequence>MEEVSRRPSPFIIHPLQVQDLRTAGSAEEGLPYTGNSPPVNDPLYVKQAAYMEAIGVPGAWRRLKSTKLKRHRITVAHVDSGVKRDHPDLMGQIVEGYNVVKDDNDTDDVIGHGTLDAGVFGATINNSIGLSGVMDLVSIMPVSVEDKFTDVNMGKLREADEAGLLMITTAGNTGSNTTIDQRFPCNLTQQLSGMICVAATEQINMRLSKGSSFANFVDIAAPGVKIVTTTNDAGYTRYKGTCPASAFIVGVAAMLYSLNPALSSSQVKKILKDTAKKGLKDATGAATLPFGRVDADAAVAKLIP</sequence>
<dbReference type="PROSITE" id="PS51892">
    <property type="entry name" value="SUBTILASE"/>
    <property type="match status" value="1"/>
</dbReference>
<evidence type="ECO:0000256" key="7">
    <source>
        <dbReference type="PROSITE-ProRule" id="PRU01240"/>
    </source>
</evidence>
<keyword evidence="4" id="KW-0720">Serine protease</keyword>
<dbReference type="Pfam" id="PF00082">
    <property type="entry name" value="Peptidase_S8"/>
    <property type="match status" value="2"/>
</dbReference>
<comment type="similarity">
    <text evidence="1 7">Belongs to the peptidase S8 family.</text>
</comment>
<dbReference type="InterPro" id="IPR036852">
    <property type="entry name" value="Peptidase_S8/S53_dom_sf"/>
</dbReference>
<dbReference type="EMBL" id="JAAPAO010000456">
    <property type="protein sequence ID" value="KAF4659334.1"/>
    <property type="molecule type" value="Genomic_DNA"/>
</dbReference>
<dbReference type="InterPro" id="IPR000209">
    <property type="entry name" value="Peptidase_S8/S53_dom"/>
</dbReference>
<evidence type="ECO:0000256" key="6">
    <source>
        <dbReference type="ARBA" id="ARBA00023619"/>
    </source>
</evidence>
<evidence type="ECO:0000313" key="9">
    <source>
        <dbReference type="EMBL" id="KAF4659334.1"/>
    </source>
</evidence>
<gene>
    <name evidence="9" type="ORF">FOL47_007618</name>
</gene>
<keyword evidence="2" id="KW-0645">Protease</keyword>
<reference evidence="9 10" key="1">
    <citation type="submission" date="2020-04" db="EMBL/GenBank/DDBJ databases">
        <title>Perkinsus chesapeaki whole genome sequence.</title>
        <authorList>
            <person name="Bogema D.R."/>
        </authorList>
    </citation>
    <scope>NUCLEOTIDE SEQUENCE [LARGE SCALE GENOMIC DNA]</scope>
    <source>
        <strain evidence="9">ATCC PRA-425</strain>
    </source>
</reference>
<dbReference type="SUPFAM" id="SSF52743">
    <property type="entry name" value="Subtilisin-like"/>
    <property type="match status" value="1"/>
</dbReference>
<comment type="caution">
    <text evidence="7">Lacks conserved residue(s) required for the propagation of feature annotation.</text>
</comment>
<dbReference type="PRINTS" id="PR00723">
    <property type="entry name" value="SUBTILISIN"/>
</dbReference>
<feature type="domain" description="Peptidase S8/S53" evidence="8">
    <location>
        <begin position="158"/>
        <end position="279"/>
    </location>
</feature>
<dbReference type="InterPro" id="IPR050131">
    <property type="entry name" value="Peptidase_S8_subtilisin-like"/>
</dbReference>
<proteinExistence type="inferred from homology"/>
<dbReference type="GO" id="GO:0006508">
    <property type="term" value="P:proteolysis"/>
    <property type="evidence" value="ECO:0007669"/>
    <property type="project" value="UniProtKB-KW"/>
</dbReference>
<dbReference type="AlphaFoldDB" id="A0A7J6LJ86"/>
<name>A0A7J6LJ86_PERCH</name>
<accession>A0A7J6LJ86</accession>
<evidence type="ECO:0000256" key="3">
    <source>
        <dbReference type="ARBA" id="ARBA00022801"/>
    </source>
</evidence>
<evidence type="ECO:0000256" key="2">
    <source>
        <dbReference type="ARBA" id="ARBA00022670"/>
    </source>
</evidence>
<dbReference type="PANTHER" id="PTHR43806">
    <property type="entry name" value="PEPTIDASE S8"/>
    <property type="match status" value="1"/>
</dbReference>
<evidence type="ECO:0000313" key="10">
    <source>
        <dbReference type="Proteomes" id="UP000591131"/>
    </source>
</evidence>
<dbReference type="GO" id="GO:0004252">
    <property type="term" value="F:serine-type endopeptidase activity"/>
    <property type="evidence" value="ECO:0007669"/>
    <property type="project" value="UniProtKB-EC"/>
</dbReference>
<evidence type="ECO:0000259" key="8">
    <source>
        <dbReference type="Pfam" id="PF00082"/>
    </source>
</evidence>
<dbReference type="InterPro" id="IPR015500">
    <property type="entry name" value="Peptidase_S8_subtilisin-rel"/>
</dbReference>
<dbReference type="PANTHER" id="PTHR43806:SF11">
    <property type="entry name" value="CEREVISIN-RELATED"/>
    <property type="match status" value="1"/>
</dbReference>
<keyword evidence="10" id="KW-1185">Reference proteome</keyword>